<dbReference type="PANTHER" id="PTHR43404:SF1">
    <property type="entry name" value="MNN4P"/>
    <property type="match status" value="1"/>
</dbReference>
<dbReference type="Proteomes" id="UP000031135">
    <property type="component" value="Chromosome"/>
</dbReference>
<reference evidence="1 2" key="1">
    <citation type="journal article" date="2014" name="Genome Biol. Evol.">
        <title>Comparative Genomics of the Campylobacter lari Group.</title>
        <authorList>
            <person name="Miller W.G."/>
            <person name="Yee E."/>
            <person name="Chapman M.H."/>
            <person name="Smith T.P."/>
            <person name="Bono J.L."/>
            <person name="Huynh S."/>
            <person name="Parker C.T."/>
            <person name="Vandamme P."/>
            <person name="Luong K."/>
            <person name="Korlach J."/>
        </authorList>
    </citation>
    <scope>NUCLEOTIDE SEQUENCE [LARGE SCALE GENOMIC DNA]</scope>
    <source>
        <strain evidence="1 2">LMG 24374</strain>
    </source>
</reference>
<proteinExistence type="predicted"/>
<evidence type="ECO:0000313" key="1">
    <source>
        <dbReference type="EMBL" id="AJC90205.1"/>
    </source>
</evidence>
<protein>
    <recommendedName>
        <fullName evidence="3">LicD family protein</fullName>
    </recommendedName>
</protein>
<dbReference type="HOGENOM" id="CLU_722864_0_0_7"/>
<dbReference type="OrthoDB" id="9802794at2"/>
<evidence type="ECO:0000313" key="2">
    <source>
        <dbReference type="Proteomes" id="UP000031135"/>
    </source>
</evidence>
<dbReference type="SUPFAM" id="SSF48452">
    <property type="entry name" value="TPR-like"/>
    <property type="match status" value="1"/>
</dbReference>
<evidence type="ECO:0008006" key="3">
    <source>
        <dbReference type="Google" id="ProtNLM"/>
    </source>
</evidence>
<gene>
    <name evidence="1" type="ORF">CSUB8521_0316</name>
</gene>
<dbReference type="InterPro" id="IPR011990">
    <property type="entry name" value="TPR-like_helical_dom_sf"/>
</dbReference>
<sequence length="403" mass="48202">MTFKTSLQKALRDSKGLFFTQKILAFCIVMLSQKKINHSKLLFFLKICIFIRQKIAYYYQAELDFYRCEHFKALDHIDYFLKFYPNHMEAKYLKAQILFLCDKKQEAWEILIGCLKQTKRIKTWLFLSKMVENQNDVSKLENLYLKFQQNYSQKEQVIINKHLITVFKKNYDYARAKEYLKDNIIHFPLKVVNKKSKMAKQDAINALRDIKKIFDNSNIDFFLVSGTFLGCIREGDFISHDYDIDIGVWSEDYNDEIKNKILKYGVFVQYDSDWIGGLKLKHINGVKIDVFLHFKEFDKIYHQGEVAKWYNTTLRLQKYNFMGDEYYGFEDFDKYLSENYGNWKIKKIDFDNILDTPNAIVVNSEAFVVHLYQLLMSQYAKNNKNKILFYLERFGEKIYKGSV</sequence>
<name>A0A0A8H955_9BACT</name>
<dbReference type="PANTHER" id="PTHR43404">
    <property type="entry name" value="LIPOPOLYSACCHARIDE CHOLINEPHOSPHOTRANSFERASE LICD"/>
    <property type="match status" value="1"/>
</dbReference>
<dbReference type="KEGG" id="csm:CSUB8521_0316"/>
<dbReference type="InterPro" id="IPR052942">
    <property type="entry name" value="LPS_cholinephosphotransferase"/>
</dbReference>
<dbReference type="RefSeq" id="WP_039662786.1">
    <property type="nucleotide sequence ID" value="NZ_CP007772.1"/>
</dbReference>
<dbReference type="AlphaFoldDB" id="A0A0A8H955"/>
<organism evidence="1 2">
    <name type="scientific">Campylobacter subantarcticus LMG 24374</name>
    <dbReference type="NCBI Taxonomy" id="1388751"/>
    <lineage>
        <taxon>Bacteria</taxon>
        <taxon>Pseudomonadati</taxon>
        <taxon>Campylobacterota</taxon>
        <taxon>Epsilonproteobacteria</taxon>
        <taxon>Campylobacterales</taxon>
        <taxon>Campylobacteraceae</taxon>
        <taxon>Campylobacter</taxon>
    </lineage>
</organism>
<accession>A0A0A8H955</accession>
<dbReference type="EMBL" id="CP007772">
    <property type="protein sequence ID" value="AJC90205.1"/>
    <property type="molecule type" value="Genomic_DNA"/>
</dbReference>